<keyword evidence="2" id="KW-1185">Reference proteome</keyword>
<name>A0AC61R2X5_9FIRM</name>
<dbReference type="Proteomes" id="UP000307720">
    <property type="component" value="Unassembled WGS sequence"/>
</dbReference>
<proteinExistence type="predicted"/>
<evidence type="ECO:0000313" key="2">
    <source>
        <dbReference type="Proteomes" id="UP000307720"/>
    </source>
</evidence>
<dbReference type="EMBL" id="SRZB01000005">
    <property type="protein sequence ID" value="TGX99770.1"/>
    <property type="molecule type" value="Genomic_DNA"/>
</dbReference>
<gene>
    <name evidence="1" type="ORF">E5357_04640</name>
</gene>
<sequence>MNIQTELSKTSVRYLEQYHKILEDMICGMHDAELTDSISHNFIVQMIPHHKAAIEMSVSLLKYTTWIPLQNIAENIIMEQRRGVANMTAILENCCQYENTEPEQYSYLQCFRQIAANMFYRMENACEDNSINGNFIREMIPHHEGAIQMAENALNFPLCPELVPILQSIITSQRAEVREMQRLECILCRCSSPN</sequence>
<reference evidence="1" key="1">
    <citation type="submission" date="2019-04" db="EMBL/GenBank/DDBJ databases">
        <title>Microbes associate with the intestines of laboratory mice.</title>
        <authorList>
            <person name="Navarre W."/>
            <person name="Wong E."/>
            <person name="Huang K."/>
            <person name="Tropini C."/>
            <person name="Ng K."/>
            <person name="Yu B."/>
        </authorList>
    </citation>
    <scope>NUCLEOTIDE SEQUENCE</scope>
    <source>
        <strain evidence="1">NM72_1-8</strain>
    </source>
</reference>
<accession>A0AC61R2X5</accession>
<comment type="caution">
    <text evidence="1">The sequence shown here is derived from an EMBL/GenBank/DDBJ whole genome shotgun (WGS) entry which is preliminary data.</text>
</comment>
<protein>
    <submittedName>
        <fullName evidence="1">DUF305 domain-containing protein</fullName>
    </submittedName>
</protein>
<evidence type="ECO:0000313" key="1">
    <source>
        <dbReference type="EMBL" id="TGX99770.1"/>
    </source>
</evidence>
<organism evidence="1 2">
    <name type="scientific">Hominisplanchenecus murintestinalis</name>
    <dbReference type="NCBI Taxonomy" id="2941517"/>
    <lineage>
        <taxon>Bacteria</taxon>
        <taxon>Bacillati</taxon>
        <taxon>Bacillota</taxon>
        <taxon>Clostridia</taxon>
        <taxon>Lachnospirales</taxon>
        <taxon>Lachnospiraceae</taxon>
        <taxon>Hominisplanchenecus</taxon>
    </lineage>
</organism>